<keyword evidence="3" id="KW-1185">Reference proteome</keyword>
<evidence type="ECO:0000313" key="2">
    <source>
        <dbReference type="EMBL" id="KAK0442149.1"/>
    </source>
</evidence>
<dbReference type="Proteomes" id="UP001175226">
    <property type="component" value="Unassembled WGS sequence"/>
</dbReference>
<organism evidence="2 3">
    <name type="scientific">Armillaria borealis</name>
    <dbReference type="NCBI Taxonomy" id="47425"/>
    <lineage>
        <taxon>Eukaryota</taxon>
        <taxon>Fungi</taxon>
        <taxon>Dikarya</taxon>
        <taxon>Basidiomycota</taxon>
        <taxon>Agaricomycotina</taxon>
        <taxon>Agaricomycetes</taxon>
        <taxon>Agaricomycetidae</taxon>
        <taxon>Agaricales</taxon>
        <taxon>Marasmiineae</taxon>
        <taxon>Physalacriaceae</taxon>
        <taxon>Armillaria</taxon>
    </lineage>
</organism>
<name>A0AA39JIW6_9AGAR</name>
<protein>
    <submittedName>
        <fullName evidence="2">Uncharacterized protein</fullName>
    </submittedName>
</protein>
<evidence type="ECO:0000256" key="1">
    <source>
        <dbReference type="SAM" id="MobiDB-lite"/>
    </source>
</evidence>
<sequence length="259" mass="28908">MRRALLGFTWWPPPPRVAIEHRKFRLKQPAIFVVSSSTTLERSFVNVSRSSEESDATAARRRDGQWSRSHYPVLLFAADHHDVQGQHSPSSKIHAFPDSSARDGAQDSPSKTLGKNWHVTGVATSDGGGYRRASFIQYDGLRMKSGQRTTGPAITRIYPVTCQFFPRVLLDESDDFGGVIMTRARSLETWGKAKGTGKDVSRTEFPFNVVGKVCCLDAMFHNVGICGESSGTAQQLAASFLQYNIVLRNYWRQESRHPS</sequence>
<proteinExistence type="predicted"/>
<gene>
    <name evidence="2" type="ORF">EV421DRAFT_1951573</name>
</gene>
<reference evidence="2" key="1">
    <citation type="submission" date="2023-06" db="EMBL/GenBank/DDBJ databases">
        <authorList>
            <consortium name="Lawrence Berkeley National Laboratory"/>
            <person name="Ahrendt S."/>
            <person name="Sahu N."/>
            <person name="Indic B."/>
            <person name="Wong-Bajracharya J."/>
            <person name="Merenyi Z."/>
            <person name="Ke H.-M."/>
            <person name="Monk M."/>
            <person name="Kocsube S."/>
            <person name="Drula E."/>
            <person name="Lipzen A."/>
            <person name="Balint B."/>
            <person name="Henrissat B."/>
            <person name="Andreopoulos B."/>
            <person name="Martin F.M."/>
            <person name="Harder C.B."/>
            <person name="Rigling D."/>
            <person name="Ford K.L."/>
            <person name="Foster G.D."/>
            <person name="Pangilinan J."/>
            <person name="Papanicolaou A."/>
            <person name="Barry K."/>
            <person name="LaButti K."/>
            <person name="Viragh M."/>
            <person name="Koriabine M."/>
            <person name="Yan M."/>
            <person name="Riley R."/>
            <person name="Champramary S."/>
            <person name="Plett K.L."/>
            <person name="Tsai I.J."/>
            <person name="Slot J."/>
            <person name="Sipos G."/>
            <person name="Plett J."/>
            <person name="Nagy L.G."/>
            <person name="Grigoriev I.V."/>
        </authorList>
    </citation>
    <scope>NUCLEOTIDE SEQUENCE</scope>
    <source>
        <strain evidence="2">FPL87.14</strain>
    </source>
</reference>
<comment type="caution">
    <text evidence="2">The sequence shown here is derived from an EMBL/GenBank/DDBJ whole genome shotgun (WGS) entry which is preliminary data.</text>
</comment>
<dbReference type="AlphaFoldDB" id="A0AA39JIW6"/>
<feature type="region of interest" description="Disordered" evidence="1">
    <location>
        <begin position="83"/>
        <end position="116"/>
    </location>
</feature>
<dbReference type="EMBL" id="JAUEPT010000027">
    <property type="protein sequence ID" value="KAK0442149.1"/>
    <property type="molecule type" value="Genomic_DNA"/>
</dbReference>
<evidence type="ECO:0000313" key="3">
    <source>
        <dbReference type="Proteomes" id="UP001175226"/>
    </source>
</evidence>
<accession>A0AA39JIW6</accession>